<dbReference type="OrthoDB" id="10002522at2759"/>
<dbReference type="PANTHER" id="PTHR14435:SF2">
    <property type="entry name" value="ZINC FINGER PROTEIN 106"/>
    <property type="match status" value="1"/>
</dbReference>
<comment type="caution">
    <text evidence="2">The sequence shown here is derived from an EMBL/GenBank/DDBJ whole genome shotgun (WGS) entry which is preliminary data.</text>
</comment>
<dbReference type="AlphaFoldDB" id="A0A9P0P1D4"/>
<evidence type="ECO:0000313" key="2">
    <source>
        <dbReference type="EMBL" id="CAH1967159.1"/>
    </source>
</evidence>
<evidence type="ECO:0000256" key="1">
    <source>
        <dbReference type="SAM" id="MobiDB-lite"/>
    </source>
</evidence>
<dbReference type="GO" id="GO:0016020">
    <property type="term" value="C:membrane"/>
    <property type="evidence" value="ECO:0007669"/>
    <property type="project" value="TreeGrafter"/>
</dbReference>
<dbReference type="Proteomes" id="UP001152888">
    <property type="component" value="Unassembled WGS sequence"/>
</dbReference>
<evidence type="ECO:0000313" key="3">
    <source>
        <dbReference type="Proteomes" id="UP001152888"/>
    </source>
</evidence>
<sequence length="867" mass="98470">MYVCLFSKIERHLNKHLNVMGRYSDFRNNSYKYYPTKKSRNDANNDTISNDVYYDRNRRRAYRKHNTFKTYHRGQQCGGNRYSYRNIRERPSKRIEKPPSPVPGSEEYMVKKIEQTSALIMRQLLSPNEAVVPQESTDIVSDQKKTSESKDKPKQSQSNATDKDTDKSERSKPKKDIDRYSVEEIYYKIINHIGKLKDGKKKNLINSKESGYDPVVNRIATHQRLEISRALRMMCSDPKIAETDFINSIIPDIGIKLEDLPREFIEQLSLTFDTPLEIGSEPPRGKIFSEIFDKTGENLGVSENTAENVYFLDTASDMESEQHTCEDISTEKSSKDKSFHSNFSTAENTDKVDPEQSAERMIFPEPRLTEDQVLFNNIKTEPPDECYSASEETMMKVPVSPTKDENEIFLNDIKQESLDTEDLKELEDTSQNDDILKNGTRNINKDPDGHSTDLGTASIATQTDSFEELPDVGCWLKKTFRSPPKDISEAVDRMFRIDQIISDLNQYRQSLFTSFVIRDNSAHKMQKRGQLERFVSYSKKARQDGDVSLPPPATSISDEISEAPVQKDGEPVQETRGVNFELHEKVLSTRVDGNMLLAGTESGKLYMHDLSGTTELKSITVSEQPVISVISVKDATTSEILAASFDNTIRMYDVHGLKLTRTLNTEGMVQCMDEKWEYVFMGTSNGYLMRYSLKKNEIEFEEKFNDDCILTLKAISEGARKVLLVGSKGAPVCFRDAISGLHLRTLQHNSPRASVFSIIVDVNVYCATDNHVQVFSFHEGTVIHTLKAETKKQISCIRQFKKLLFASCENGNIYIYSTTQNNKIGCIEGPGGSILSMEVVGDKIFVGTSLLFKVIPIPEAILNLKCR</sequence>
<protein>
    <submittedName>
        <fullName evidence="2">Uncharacterized protein</fullName>
    </submittedName>
</protein>
<dbReference type="PANTHER" id="PTHR14435">
    <property type="entry name" value="ZINC FINGER PROTEIN 106"/>
    <property type="match status" value="1"/>
</dbReference>
<gene>
    <name evidence="2" type="ORF">ACAOBT_LOCUS7247</name>
</gene>
<feature type="compositionally biased region" description="Basic and acidic residues" evidence="1">
    <location>
        <begin position="86"/>
        <end position="97"/>
    </location>
</feature>
<feature type="compositionally biased region" description="Basic and acidic residues" evidence="1">
    <location>
        <begin position="141"/>
        <end position="154"/>
    </location>
</feature>
<dbReference type="InterPro" id="IPR036322">
    <property type="entry name" value="WD40_repeat_dom_sf"/>
</dbReference>
<feature type="region of interest" description="Disordered" evidence="1">
    <location>
        <begin position="426"/>
        <end position="456"/>
    </location>
</feature>
<feature type="compositionally biased region" description="Basic and acidic residues" evidence="1">
    <location>
        <begin position="161"/>
        <end position="175"/>
    </location>
</feature>
<keyword evidence="3" id="KW-1185">Reference proteome</keyword>
<dbReference type="InterPro" id="IPR015943">
    <property type="entry name" value="WD40/YVTN_repeat-like_dom_sf"/>
</dbReference>
<accession>A0A9P0P1D4</accession>
<dbReference type="SMART" id="SM00320">
    <property type="entry name" value="WD40"/>
    <property type="match status" value="3"/>
</dbReference>
<organism evidence="2 3">
    <name type="scientific">Acanthoscelides obtectus</name>
    <name type="common">Bean weevil</name>
    <name type="synonym">Bruchus obtectus</name>
    <dbReference type="NCBI Taxonomy" id="200917"/>
    <lineage>
        <taxon>Eukaryota</taxon>
        <taxon>Metazoa</taxon>
        <taxon>Ecdysozoa</taxon>
        <taxon>Arthropoda</taxon>
        <taxon>Hexapoda</taxon>
        <taxon>Insecta</taxon>
        <taxon>Pterygota</taxon>
        <taxon>Neoptera</taxon>
        <taxon>Endopterygota</taxon>
        <taxon>Coleoptera</taxon>
        <taxon>Polyphaga</taxon>
        <taxon>Cucujiformia</taxon>
        <taxon>Chrysomeloidea</taxon>
        <taxon>Chrysomelidae</taxon>
        <taxon>Bruchinae</taxon>
        <taxon>Bruchini</taxon>
        <taxon>Acanthoscelides</taxon>
    </lineage>
</organism>
<feature type="region of interest" description="Disordered" evidence="1">
    <location>
        <begin position="326"/>
        <end position="357"/>
    </location>
</feature>
<dbReference type="EMBL" id="CAKOFQ010006741">
    <property type="protein sequence ID" value="CAH1967159.1"/>
    <property type="molecule type" value="Genomic_DNA"/>
</dbReference>
<reference evidence="2" key="1">
    <citation type="submission" date="2022-03" db="EMBL/GenBank/DDBJ databases">
        <authorList>
            <person name="Sayadi A."/>
        </authorList>
    </citation>
    <scope>NUCLEOTIDE SEQUENCE</scope>
</reference>
<proteinExistence type="predicted"/>
<feature type="compositionally biased region" description="Basic and acidic residues" evidence="1">
    <location>
        <begin position="348"/>
        <end position="357"/>
    </location>
</feature>
<feature type="region of interest" description="Disordered" evidence="1">
    <location>
        <begin position="78"/>
        <end position="105"/>
    </location>
</feature>
<dbReference type="GO" id="GO:0005829">
    <property type="term" value="C:cytosol"/>
    <property type="evidence" value="ECO:0007669"/>
    <property type="project" value="TreeGrafter"/>
</dbReference>
<dbReference type="Gene3D" id="2.130.10.10">
    <property type="entry name" value="YVTN repeat-like/Quinoprotein amine dehydrogenase"/>
    <property type="match status" value="2"/>
</dbReference>
<dbReference type="InterPro" id="IPR042622">
    <property type="entry name" value="Znf106"/>
</dbReference>
<dbReference type="GO" id="GO:0017124">
    <property type="term" value="F:SH3 domain binding"/>
    <property type="evidence" value="ECO:0007669"/>
    <property type="project" value="TreeGrafter"/>
</dbReference>
<dbReference type="InterPro" id="IPR001680">
    <property type="entry name" value="WD40_rpt"/>
</dbReference>
<feature type="compositionally biased region" description="Basic and acidic residues" evidence="1">
    <location>
        <begin position="326"/>
        <end position="339"/>
    </location>
</feature>
<dbReference type="SUPFAM" id="SSF50978">
    <property type="entry name" value="WD40 repeat-like"/>
    <property type="match status" value="1"/>
</dbReference>
<feature type="region of interest" description="Disordered" evidence="1">
    <location>
        <begin position="130"/>
        <end position="175"/>
    </location>
</feature>
<name>A0A9P0P1D4_ACAOB</name>
<dbReference type="GO" id="GO:0003723">
    <property type="term" value="F:RNA binding"/>
    <property type="evidence" value="ECO:0007669"/>
    <property type="project" value="InterPro"/>
</dbReference>